<gene>
    <name evidence="1" type="ORF">XELAEV_18039763mg</name>
</gene>
<sequence>MIHMVRNNSVPDLLQHQLDNLIICFLQQGYLLQDLLMCKEKTLTSTQSECVQIITRTNSPRGGLTFITMFTPEKKTLTMPYTTTCRCLRKARLFLPSSGLFHRLHTLTGLVTKPVYQTLGSPLAS</sequence>
<accession>A0A974H871</accession>
<reference evidence="2" key="1">
    <citation type="journal article" date="2016" name="Nature">
        <title>Genome evolution in the allotetraploid frog Xenopus laevis.</title>
        <authorList>
            <person name="Session A.M."/>
            <person name="Uno Y."/>
            <person name="Kwon T."/>
            <person name="Chapman J.A."/>
            <person name="Toyoda A."/>
            <person name="Takahashi S."/>
            <person name="Fukui A."/>
            <person name="Hikosaka A."/>
            <person name="Suzuki A."/>
            <person name="Kondo M."/>
            <person name="van Heeringen S.J."/>
            <person name="Quigley I."/>
            <person name="Heinz S."/>
            <person name="Ogino H."/>
            <person name="Ochi H."/>
            <person name="Hellsten U."/>
            <person name="Lyons J.B."/>
            <person name="Simakov O."/>
            <person name="Putnam N."/>
            <person name="Stites J."/>
            <person name="Kuroki Y."/>
            <person name="Tanaka T."/>
            <person name="Michiue T."/>
            <person name="Watanabe M."/>
            <person name="Bogdanovic O."/>
            <person name="Lister R."/>
            <person name="Georgiou G."/>
            <person name="Paranjpe S.S."/>
            <person name="van Kruijsbergen I."/>
            <person name="Shu S."/>
            <person name="Carlson J."/>
            <person name="Kinoshita T."/>
            <person name="Ohta Y."/>
            <person name="Mawaribuchi S."/>
            <person name="Jenkins J."/>
            <person name="Grimwood J."/>
            <person name="Schmutz J."/>
            <person name="Mitros T."/>
            <person name="Mozaffari S.V."/>
            <person name="Suzuki Y."/>
            <person name="Haramoto Y."/>
            <person name="Yamamoto T.S."/>
            <person name="Takagi C."/>
            <person name="Heald R."/>
            <person name="Miller K."/>
            <person name="Haudenschild C."/>
            <person name="Kitzman J."/>
            <person name="Nakayama T."/>
            <person name="Izutsu Y."/>
            <person name="Robert J."/>
            <person name="Fortriede J."/>
            <person name="Burns K."/>
            <person name="Lotay V."/>
            <person name="Karimi K."/>
            <person name="Yasuoka Y."/>
            <person name="Dichmann D.S."/>
            <person name="Flajnik M.F."/>
            <person name="Houston D.W."/>
            <person name="Shendure J."/>
            <person name="DuPasquier L."/>
            <person name="Vize P.D."/>
            <person name="Zorn A.M."/>
            <person name="Ito M."/>
            <person name="Marcotte E.M."/>
            <person name="Wallingford J.B."/>
            <person name="Ito Y."/>
            <person name="Asashima M."/>
            <person name="Ueno N."/>
            <person name="Matsuda Y."/>
            <person name="Veenstra G.J."/>
            <person name="Fujiyama A."/>
            <person name="Harland R.M."/>
            <person name="Taira M."/>
            <person name="Rokhsar D.S."/>
        </authorList>
    </citation>
    <scope>NUCLEOTIDE SEQUENCE [LARGE SCALE GENOMIC DNA]</scope>
    <source>
        <strain evidence="2">J</strain>
    </source>
</reference>
<dbReference type="EMBL" id="CM004480">
    <property type="protein sequence ID" value="OCT68462.1"/>
    <property type="molecule type" value="Genomic_DNA"/>
</dbReference>
<organism evidence="1 2">
    <name type="scientific">Xenopus laevis</name>
    <name type="common">African clawed frog</name>
    <dbReference type="NCBI Taxonomy" id="8355"/>
    <lineage>
        <taxon>Eukaryota</taxon>
        <taxon>Metazoa</taxon>
        <taxon>Chordata</taxon>
        <taxon>Craniata</taxon>
        <taxon>Vertebrata</taxon>
        <taxon>Euteleostomi</taxon>
        <taxon>Amphibia</taxon>
        <taxon>Batrachia</taxon>
        <taxon>Anura</taxon>
        <taxon>Pipoidea</taxon>
        <taxon>Pipidae</taxon>
        <taxon>Xenopodinae</taxon>
        <taxon>Xenopus</taxon>
        <taxon>Xenopus</taxon>
    </lineage>
</organism>
<dbReference type="AlphaFoldDB" id="A0A974H871"/>
<name>A0A974H871_XENLA</name>
<proteinExistence type="predicted"/>
<evidence type="ECO:0000313" key="2">
    <source>
        <dbReference type="Proteomes" id="UP000694892"/>
    </source>
</evidence>
<dbReference type="Proteomes" id="UP000694892">
    <property type="component" value="Chromosome 8L"/>
</dbReference>
<protein>
    <submittedName>
        <fullName evidence="1">Uncharacterized protein</fullName>
    </submittedName>
</protein>
<evidence type="ECO:0000313" key="1">
    <source>
        <dbReference type="EMBL" id="OCT68462.1"/>
    </source>
</evidence>